<comment type="caution">
    <text evidence="2">The sequence shown here is derived from an EMBL/GenBank/DDBJ whole genome shotgun (WGS) entry which is preliminary data.</text>
</comment>
<sequence length="86" mass="9008">MYVPFLKALLLAYVTCDVTASAVPADNVELQERACLEFGTCSSGIKLSLRIADKSASPVVNPEFPFIRVASPPVGDSAAKLGEGHG</sequence>
<evidence type="ECO:0000256" key="1">
    <source>
        <dbReference type="SAM" id="SignalP"/>
    </source>
</evidence>
<reference evidence="2 3" key="1">
    <citation type="journal article" date="2011" name="PLoS Pathog.">
        <title>Genomic and proteomic analyses of the fungus Arthrobotrys oligospora provide insights into nematode-trap formation.</title>
        <authorList>
            <person name="Yang J."/>
            <person name="Wang L."/>
            <person name="Ji X."/>
            <person name="Feng Y."/>
            <person name="Li X."/>
            <person name="Zou C."/>
            <person name="Xu J."/>
            <person name="Ren Y."/>
            <person name="Mi Q."/>
            <person name="Wu J."/>
            <person name="Liu S."/>
            <person name="Liu Y."/>
            <person name="Huang X."/>
            <person name="Wang H."/>
            <person name="Niu X."/>
            <person name="Li J."/>
            <person name="Liang L."/>
            <person name="Luo Y."/>
            <person name="Ji K."/>
            <person name="Zhou W."/>
            <person name="Yu Z."/>
            <person name="Li G."/>
            <person name="Liu Y."/>
            <person name="Li L."/>
            <person name="Qiao M."/>
            <person name="Feng L."/>
            <person name="Zhang K.-Q."/>
        </authorList>
    </citation>
    <scope>NUCLEOTIDE SEQUENCE [LARGE SCALE GENOMIC DNA]</scope>
    <source>
        <strain evidence="3">ATCC 24927 / CBS 115.81 / DSM 1491</strain>
    </source>
</reference>
<organism evidence="2 3">
    <name type="scientific">Arthrobotrys oligospora (strain ATCC 24927 / CBS 115.81 / DSM 1491)</name>
    <name type="common">Nematode-trapping fungus</name>
    <name type="synonym">Didymozoophaga oligospora</name>
    <dbReference type="NCBI Taxonomy" id="756982"/>
    <lineage>
        <taxon>Eukaryota</taxon>
        <taxon>Fungi</taxon>
        <taxon>Dikarya</taxon>
        <taxon>Ascomycota</taxon>
        <taxon>Pezizomycotina</taxon>
        <taxon>Orbiliomycetes</taxon>
        <taxon>Orbiliales</taxon>
        <taxon>Orbiliaceae</taxon>
        <taxon>Orbilia</taxon>
        <taxon>Orbilia oligospora</taxon>
    </lineage>
</organism>
<dbReference type="RefSeq" id="XP_011118158.1">
    <property type="nucleotide sequence ID" value="XM_011119856.1"/>
</dbReference>
<keyword evidence="1" id="KW-0732">Signal</keyword>
<feature type="signal peptide" evidence="1">
    <location>
        <begin position="1"/>
        <end position="20"/>
    </location>
</feature>
<feature type="chain" id="PRO_5003425515" evidence="1">
    <location>
        <begin position="21"/>
        <end position="86"/>
    </location>
</feature>
<evidence type="ECO:0000313" key="2">
    <source>
        <dbReference type="EMBL" id="EGX53169.1"/>
    </source>
</evidence>
<dbReference type="HOGENOM" id="CLU_2497449_0_0_1"/>
<dbReference type="GeneID" id="22889094"/>
<gene>
    <name evidence="2" type="ORF">AOL_s00006g547</name>
</gene>
<protein>
    <submittedName>
        <fullName evidence="2">Uncharacterized protein</fullName>
    </submittedName>
</protein>
<dbReference type="AlphaFoldDB" id="G1X0Z6"/>
<name>G1X0Z6_ARTOA</name>
<evidence type="ECO:0000313" key="3">
    <source>
        <dbReference type="Proteomes" id="UP000008784"/>
    </source>
</evidence>
<dbReference type="EMBL" id="ADOT01000014">
    <property type="protein sequence ID" value="EGX53169.1"/>
    <property type="molecule type" value="Genomic_DNA"/>
</dbReference>
<accession>G1X0Z6</accession>
<keyword evidence="3" id="KW-1185">Reference proteome</keyword>
<dbReference type="Proteomes" id="UP000008784">
    <property type="component" value="Unassembled WGS sequence"/>
</dbReference>
<dbReference type="InParanoid" id="G1X0Z6"/>
<proteinExistence type="predicted"/>